<dbReference type="InterPro" id="IPR045196">
    <property type="entry name" value="IF2/IF5"/>
</dbReference>
<name>C1BN42_CALRO</name>
<dbReference type="Pfam" id="PF01873">
    <property type="entry name" value="eIF-5_eIF-2B"/>
    <property type="match status" value="1"/>
</dbReference>
<gene>
    <name evidence="8" type="primary">IF2B</name>
</gene>
<evidence type="ECO:0000256" key="6">
    <source>
        <dbReference type="SAM" id="MobiDB-lite"/>
    </source>
</evidence>
<feature type="region of interest" description="Disordered" evidence="6">
    <location>
        <begin position="1"/>
        <end position="120"/>
    </location>
</feature>
<evidence type="ECO:0000256" key="3">
    <source>
        <dbReference type="ARBA" id="ARBA00022917"/>
    </source>
</evidence>
<dbReference type="PANTHER" id="PTHR23001:SF3">
    <property type="entry name" value="EUKARYOTIC TRANSLATION INITIATION FACTOR 2 SUBUNIT 2"/>
    <property type="match status" value="1"/>
</dbReference>
<dbReference type="EMBL" id="BT076021">
    <property type="protein sequence ID" value="ACO10445.1"/>
    <property type="molecule type" value="mRNA"/>
</dbReference>
<dbReference type="InterPro" id="IPR002735">
    <property type="entry name" value="Transl_init_fac_IF2/IF5_dom"/>
</dbReference>
<evidence type="ECO:0000256" key="2">
    <source>
        <dbReference type="ARBA" id="ARBA00022540"/>
    </source>
</evidence>
<comment type="similarity">
    <text evidence="1">Belongs to the eIF-2-beta/eIF-5 family.</text>
</comment>
<dbReference type="PANTHER" id="PTHR23001">
    <property type="entry name" value="EUKARYOTIC TRANSLATION INITIATION FACTOR"/>
    <property type="match status" value="1"/>
</dbReference>
<dbReference type="GO" id="GO:0003743">
    <property type="term" value="F:translation initiation factor activity"/>
    <property type="evidence" value="ECO:0007669"/>
    <property type="project" value="UniProtKB-KW"/>
</dbReference>
<accession>C1BN42</accession>
<evidence type="ECO:0000256" key="4">
    <source>
        <dbReference type="ARBA" id="ARBA00040874"/>
    </source>
</evidence>
<dbReference type="FunFam" id="3.30.30.170:FF:000001">
    <property type="entry name" value="Eukaryotic translation initiation factor 2 subunit"/>
    <property type="match status" value="1"/>
</dbReference>
<keyword evidence="2 8" id="KW-0396">Initiation factor</keyword>
<evidence type="ECO:0000313" key="8">
    <source>
        <dbReference type="EMBL" id="ACO10445.1"/>
    </source>
</evidence>
<protein>
    <recommendedName>
        <fullName evidence="4">Eukaryotic translation initiation factor 2 subunit 2</fullName>
    </recommendedName>
    <alternativeName>
        <fullName evidence="5">Eukaryotic translation initiation factor 2 subunit beta</fullName>
    </alternativeName>
</protein>
<dbReference type="GO" id="GO:0031369">
    <property type="term" value="F:translation initiation factor binding"/>
    <property type="evidence" value="ECO:0007669"/>
    <property type="project" value="TreeGrafter"/>
</dbReference>
<evidence type="ECO:0000259" key="7">
    <source>
        <dbReference type="SMART" id="SM00653"/>
    </source>
</evidence>
<dbReference type="GO" id="GO:0003729">
    <property type="term" value="F:mRNA binding"/>
    <property type="evidence" value="ECO:0007669"/>
    <property type="project" value="TreeGrafter"/>
</dbReference>
<evidence type="ECO:0000256" key="1">
    <source>
        <dbReference type="ARBA" id="ARBA00010397"/>
    </source>
</evidence>
<sequence length="338" mass="37823">MNPEPIDMTEEETVFDPTAKKKKKKKKTPFDLESAVEGGSVAKEPVEGDESGGLPDEDLDVETFTKKKKKKKKPAVSPEEGGEEEIPEDPTSGGGNGALSDGVEDLDLENFGKKKKKKKVKDPLALDELDQAVDDVLNEDESFGLKKKKKKATADLGDDSASNDKENATDSPWVDSDRDYTYDELLQRVFNIMRDKNPEVVAGEKKKFIMRPPQVVRVGTKKTAFVNFTEIAKMLHRQAKHLLDFLSAELGTVGAIDGNNQLIMKGRFQQKHIENVLRRYIKEYVTCHTCRSPDTILNKEARLFFLQCMVCHSRCSVQTIKTGFQAVTGKRSAIRAKQ</sequence>
<dbReference type="SUPFAM" id="SSF75689">
    <property type="entry name" value="Zinc-binding domain of translation initiation factor 2 beta"/>
    <property type="match status" value="1"/>
</dbReference>
<dbReference type="Gene3D" id="3.30.30.170">
    <property type="match status" value="1"/>
</dbReference>
<evidence type="ECO:0000256" key="5">
    <source>
        <dbReference type="ARBA" id="ARBA00042452"/>
    </source>
</evidence>
<dbReference type="SUPFAM" id="SSF100966">
    <property type="entry name" value="Translation initiation factor 2 beta, aIF2beta, N-terminal domain"/>
    <property type="match status" value="1"/>
</dbReference>
<dbReference type="AlphaFoldDB" id="C1BN42"/>
<reference evidence="8" key="1">
    <citation type="submission" date="2009-03" db="EMBL/GenBank/DDBJ databases">
        <title>Caligus rogercresseyi ESTs and full-length cDNAs.</title>
        <authorList>
            <person name="Yasuike M."/>
            <person name="von Schalburg K."/>
            <person name="Cooper G."/>
            <person name="Leong J."/>
            <person name="Jones S.R.M."/>
            <person name="Koop B.F."/>
        </authorList>
    </citation>
    <scope>NUCLEOTIDE SEQUENCE</scope>
    <source>
        <tissue evidence="8">Whole tissue</tissue>
    </source>
</reference>
<keyword evidence="3" id="KW-0648">Protein biosynthesis</keyword>
<feature type="compositionally biased region" description="Acidic residues" evidence="6">
    <location>
        <begin position="47"/>
        <end position="61"/>
    </location>
</feature>
<dbReference type="InterPro" id="IPR016190">
    <property type="entry name" value="Transl_init_fac_IF2/IF5_Zn-bd"/>
</dbReference>
<dbReference type="InterPro" id="IPR016189">
    <property type="entry name" value="Transl_init_fac_IF2/IF5_N"/>
</dbReference>
<dbReference type="SMART" id="SM00653">
    <property type="entry name" value="eIF2B_5"/>
    <property type="match status" value="1"/>
</dbReference>
<feature type="domain" description="Translation initiation factor IF2/IF5" evidence="7">
    <location>
        <begin position="205"/>
        <end position="314"/>
    </location>
</feature>
<proteinExistence type="evidence at transcript level"/>
<dbReference type="GO" id="GO:0001731">
    <property type="term" value="P:formation of translation preinitiation complex"/>
    <property type="evidence" value="ECO:0007669"/>
    <property type="project" value="TreeGrafter"/>
</dbReference>
<dbReference type="GO" id="GO:0005850">
    <property type="term" value="C:eukaryotic translation initiation factor 2 complex"/>
    <property type="evidence" value="ECO:0007669"/>
    <property type="project" value="TreeGrafter"/>
</dbReference>
<feature type="region of interest" description="Disordered" evidence="6">
    <location>
        <begin position="147"/>
        <end position="172"/>
    </location>
</feature>
<organism evidence="8">
    <name type="scientific">Caligus rogercresseyi</name>
    <name type="common">Sea louse</name>
    <dbReference type="NCBI Taxonomy" id="217165"/>
    <lineage>
        <taxon>Eukaryota</taxon>
        <taxon>Metazoa</taxon>
        <taxon>Ecdysozoa</taxon>
        <taxon>Arthropoda</taxon>
        <taxon>Crustacea</taxon>
        <taxon>Multicrustacea</taxon>
        <taxon>Hexanauplia</taxon>
        <taxon>Copepoda</taxon>
        <taxon>Siphonostomatoida</taxon>
        <taxon>Caligidae</taxon>
        <taxon>Caligus</taxon>
    </lineage>
</organism>